<organism evidence="2">
    <name type="scientific">Setaria italica</name>
    <name type="common">Foxtail millet</name>
    <name type="synonym">Panicum italicum</name>
    <dbReference type="NCBI Taxonomy" id="4555"/>
    <lineage>
        <taxon>Eukaryota</taxon>
        <taxon>Viridiplantae</taxon>
        <taxon>Streptophyta</taxon>
        <taxon>Embryophyta</taxon>
        <taxon>Tracheophyta</taxon>
        <taxon>Spermatophyta</taxon>
        <taxon>Magnoliopsida</taxon>
        <taxon>Liliopsida</taxon>
        <taxon>Poales</taxon>
        <taxon>Poaceae</taxon>
        <taxon>PACMAD clade</taxon>
        <taxon>Panicoideae</taxon>
        <taxon>Panicodae</taxon>
        <taxon>Paniceae</taxon>
        <taxon>Cenchrinae</taxon>
        <taxon>Setaria</taxon>
    </lineage>
</organism>
<protein>
    <submittedName>
        <fullName evidence="2">Uncharacterized protein</fullName>
    </submittedName>
</protein>
<dbReference type="EMBL" id="CM003528">
    <property type="protein sequence ID" value="RCV06094.1"/>
    <property type="molecule type" value="Genomic_DNA"/>
</dbReference>
<evidence type="ECO:0000256" key="1">
    <source>
        <dbReference type="SAM" id="MobiDB-lite"/>
    </source>
</evidence>
<name>A0A368PKT5_SETIT</name>
<gene>
    <name evidence="2" type="ORF">SETIT_1G136400v2</name>
</gene>
<feature type="compositionally biased region" description="Polar residues" evidence="1">
    <location>
        <begin position="1"/>
        <end position="11"/>
    </location>
</feature>
<dbReference type="AlphaFoldDB" id="A0A368PKT5"/>
<accession>A0A368PKT5</accession>
<sequence>MLQLETDQNYPSHHPSEEGSPQGAECTNDVAKVHNPLSVLAQHEHWQLLVPRLPIPIYHAPRSLLSPPSFTISYHISSINLLNSSYNCSHFHVGLFLQYSHQPLRNEGRC</sequence>
<reference evidence="2" key="2">
    <citation type="submission" date="2015-07" db="EMBL/GenBank/DDBJ databases">
        <authorList>
            <person name="Noorani M."/>
        </authorList>
    </citation>
    <scope>NUCLEOTIDE SEQUENCE</scope>
    <source>
        <strain evidence="2">Yugu1</strain>
    </source>
</reference>
<evidence type="ECO:0000313" key="2">
    <source>
        <dbReference type="EMBL" id="RCV06094.1"/>
    </source>
</evidence>
<proteinExistence type="predicted"/>
<feature type="region of interest" description="Disordered" evidence="1">
    <location>
        <begin position="1"/>
        <end position="27"/>
    </location>
</feature>
<reference evidence="2" key="1">
    <citation type="journal article" date="2012" name="Nat. Biotechnol.">
        <title>Reference genome sequence of the model plant Setaria.</title>
        <authorList>
            <person name="Bennetzen J.L."/>
            <person name="Schmutz J."/>
            <person name="Wang H."/>
            <person name="Percifield R."/>
            <person name="Hawkins J."/>
            <person name="Pontaroli A.C."/>
            <person name="Estep M."/>
            <person name="Feng L."/>
            <person name="Vaughn J.N."/>
            <person name="Grimwood J."/>
            <person name="Jenkins J."/>
            <person name="Barry K."/>
            <person name="Lindquist E."/>
            <person name="Hellsten U."/>
            <person name="Deshpande S."/>
            <person name="Wang X."/>
            <person name="Wu X."/>
            <person name="Mitros T."/>
            <person name="Triplett J."/>
            <person name="Yang X."/>
            <person name="Ye C.Y."/>
            <person name="Mauro-Herrera M."/>
            <person name="Wang L."/>
            <person name="Li P."/>
            <person name="Sharma M."/>
            <person name="Sharma R."/>
            <person name="Ronald P.C."/>
            <person name="Panaud O."/>
            <person name="Kellogg E.A."/>
            <person name="Brutnell T.P."/>
            <person name="Doust A.N."/>
            <person name="Tuskan G.A."/>
            <person name="Rokhsar D."/>
            <person name="Devos K.M."/>
        </authorList>
    </citation>
    <scope>NUCLEOTIDE SEQUENCE [LARGE SCALE GENOMIC DNA]</scope>
    <source>
        <strain evidence="2">Yugu1</strain>
    </source>
</reference>